<name>A0A941AWU5_9ACTN</name>
<accession>A0A941AWU5</accession>
<gene>
    <name evidence="1" type="ORF">J5Y05_01630</name>
</gene>
<organism evidence="1 2">
    <name type="scientific">Streptomyces tagetis</name>
    <dbReference type="NCBI Taxonomy" id="2820809"/>
    <lineage>
        <taxon>Bacteria</taxon>
        <taxon>Bacillati</taxon>
        <taxon>Actinomycetota</taxon>
        <taxon>Actinomycetes</taxon>
        <taxon>Kitasatosporales</taxon>
        <taxon>Streptomycetaceae</taxon>
        <taxon>Streptomyces</taxon>
    </lineage>
</organism>
<dbReference type="Proteomes" id="UP000677875">
    <property type="component" value="Unassembled WGS sequence"/>
</dbReference>
<dbReference type="AlphaFoldDB" id="A0A941AWU5"/>
<dbReference type="RefSeq" id="WP_210867910.1">
    <property type="nucleotide sequence ID" value="NZ_JAGPNL010000001.1"/>
</dbReference>
<keyword evidence="2" id="KW-1185">Reference proteome</keyword>
<comment type="caution">
    <text evidence="1">The sequence shown here is derived from an EMBL/GenBank/DDBJ whole genome shotgun (WGS) entry which is preliminary data.</text>
</comment>
<evidence type="ECO:0000313" key="1">
    <source>
        <dbReference type="EMBL" id="MBQ0825219.1"/>
    </source>
</evidence>
<sequence>MTTPTKVAALLGPGDHIGYEGKWRTVKTTKTDIGSMGGLFVVVAWEEGGTDRFRAGDELLVGTPAPPPAGG</sequence>
<protein>
    <submittedName>
        <fullName evidence="1">Uncharacterized protein</fullName>
    </submittedName>
</protein>
<evidence type="ECO:0000313" key="2">
    <source>
        <dbReference type="Proteomes" id="UP000677875"/>
    </source>
</evidence>
<proteinExistence type="predicted"/>
<reference evidence="1" key="1">
    <citation type="submission" date="2021-04" db="EMBL/GenBank/DDBJ databases">
        <title>Genome seq and assembly of Streptomyces sp. RG38.</title>
        <authorList>
            <person name="Chhetri G."/>
        </authorList>
    </citation>
    <scope>NUCLEOTIDE SEQUENCE</scope>
    <source>
        <strain evidence="1">RG38</strain>
    </source>
</reference>
<dbReference type="EMBL" id="JAGPNL010000001">
    <property type="protein sequence ID" value="MBQ0825219.1"/>
    <property type="molecule type" value="Genomic_DNA"/>
</dbReference>